<evidence type="ECO:0000256" key="1">
    <source>
        <dbReference type="SAM" id="Phobius"/>
    </source>
</evidence>
<name>A0A024B274_9CAUD</name>
<dbReference type="GeneID" id="19526080"/>
<sequence length="32" mass="3812">MRDNAFEFFITIAAGLYYLVWDIKDKVVGIFR</sequence>
<keyword evidence="1" id="KW-1133">Transmembrane helix</keyword>
<evidence type="ECO:0000313" key="3">
    <source>
        <dbReference type="Proteomes" id="UP000026900"/>
    </source>
</evidence>
<feature type="transmembrane region" description="Helical" evidence="1">
    <location>
        <begin position="6"/>
        <end position="23"/>
    </location>
</feature>
<keyword evidence="1" id="KW-0812">Transmembrane</keyword>
<accession>A0A024B274</accession>
<evidence type="ECO:0000313" key="2">
    <source>
        <dbReference type="EMBL" id="AHZ10098.1"/>
    </source>
</evidence>
<proteinExistence type="predicted"/>
<protein>
    <submittedName>
        <fullName evidence="2">Uncharacterized protein</fullName>
    </submittedName>
</protein>
<organism evidence="2 3">
    <name type="scientific">Bacillus phage Hakuna</name>
    <dbReference type="NCBI Taxonomy" id="1486659"/>
    <lineage>
        <taxon>Viruses</taxon>
        <taxon>Duplodnaviria</taxon>
        <taxon>Heunggongvirae</taxon>
        <taxon>Uroviricota</taxon>
        <taxon>Caudoviricetes</taxon>
        <taxon>Herelleviridae</taxon>
        <taxon>Bastillevirinae</taxon>
        <taxon>Wphvirus</taxon>
        <taxon>Wphvirus hakuna</taxon>
    </lineage>
</organism>
<dbReference type="RefSeq" id="YP_009036529.1">
    <property type="nucleotide sequence ID" value="NC_024213.1"/>
</dbReference>
<dbReference type="EMBL" id="KJ489399">
    <property type="protein sequence ID" value="AHZ10098.1"/>
    <property type="molecule type" value="Genomic_DNA"/>
</dbReference>
<dbReference type="Proteomes" id="UP000026900">
    <property type="component" value="Segment"/>
</dbReference>
<reference evidence="3" key="1">
    <citation type="submission" date="2014-09" db="EMBL/GenBank/DDBJ databases">
        <authorList>
            <person name="Sauder A.B."/>
            <person name="McKenzie Q.R."/>
            <person name="Temple L.M."/>
            <person name="Alexis B.K."/>
            <person name="Al-Atrache Z."/>
            <person name="Lewis L.O."/>
            <person name="Loesser-Casey K.E."/>
            <person name="Mitchell K.J."/>
        </authorList>
    </citation>
    <scope>NUCLEOTIDE SEQUENCE [LARGE SCALE GENOMIC DNA]</scope>
</reference>
<keyword evidence="1" id="KW-0472">Membrane</keyword>
<dbReference type="KEGG" id="vg:19526080"/>
<keyword evidence="3" id="KW-1185">Reference proteome</keyword>